<dbReference type="InterPro" id="IPR007735">
    <property type="entry name" value="Pecanex_C"/>
</dbReference>
<keyword evidence="9" id="KW-1185">Reference proteome</keyword>
<keyword evidence="4" id="KW-1133">Transmembrane helix</keyword>
<name>A0A0N0PF93_PAPXU</name>
<evidence type="ECO:0000256" key="4">
    <source>
        <dbReference type="ARBA" id="ARBA00022989"/>
    </source>
</evidence>
<dbReference type="PANTHER" id="PTHR12372">
    <property type="entry name" value="PECANEX"/>
    <property type="match status" value="1"/>
</dbReference>
<dbReference type="Proteomes" id="UP000053268">
    <property type="component" value="Unassembled WGS sequence"/>
</dbReference>
<dbReference type="AlphaFoldDB" id="A0A0N0PF93"/>
<feature type="domain" description="Pecanex C-terminal" evidence="7">
    <location>
        <begin position="2"/>
        <end position="110"/>
    </location>
</feature>
<proteinExistence type="inferred from homology"/>
<comment type="caution">
    <text evidence="8">The sequence shown here is derived from an EMBL/GenBank/DDBJ whole genome shotgun (WGS) entry which is preliminary data.</text>
</comment>
<keyword evidence="3" id="KW-0812">Transmembrane</keyword>
<dbReference type="GO" id="GO:0007029">
    <property type="term" value="P:endoplasmic reticulum organization"/>
    <property type="evidence" value="ECO:0007669"/>
    <property type="project" value="TreeGrafter"/>
</dbReference>
<sequence length="137" mass="15702">MFPEEYCSAAALYAAISSHAQRLVICHEAAPAWRYNVLRGAPHLLALRHVMDEGNDDYKIIMLNKRFLGFRVIKLNRECVRGLWAGQQQELVYLRNRNPERGSIQNAKQVPSHCSLRFYCPILRPPTVNTLTPLSIL</sequence>
<dbReference type="Pfam" id="PF05041">
    <property type="entry name" value="Pecanex_C"/>
    <property type="match status" value="1"/>
</dbReference>
<comment type="subcellular location">
    <subcellularLocation>
        <location evidence="1 6">Membrane</location>
        <topology evidence="1 6">Multi-pass membrane protein</topology>
    </subcellularLocation>
</comment>
<evidence type="ECO:0000256" key="5">
    <source>
        <dbReference type="ARBA" id="ARBA00023136"/>
    </source>
</evidence>
<comment type="similarity">
    <text evidence="2 6">Belongs to the pecanex family.</text>
</comment>
<dbReference type="GO" id="GO:0016020">
    <property type="term" value="C:membrane"/>
    <property type="evidence" value="ECO:0007669"/>
    <property type="project" value="UniProtKB-SubCell"/>
</dbReference>
<protein>
    <recommendedName>
        <fullName evidence="6">Pecanex-like protein</fullName>
    </recommendedName>
</protein>
<dbReference type="EMBL" id="LADI01004974">
    <property type="protein sequence ID" value="KPJ20602.1"/>
    <property type="molecule type" value="Genomic_DNA"/>
</dbReference>
<gene>
    <name evidence="8" type="ORF">RR46_00015</name>
</gene>
<dbReference type="GO" id="GO:0005783">
    <property type="term" value="C:endoplasmic reticulum"/>
    <property type="evidence" value="ECO:0007669"/>
    <property type="project" value="TreeGrafter"/>
</dbReference>
<organism evidence="8 9">
    <name type="scientific">Papilio xuthus</name>
    <name type="common">Asian swallowtail butterfly</name>
    <dbReference type="NCBI Taxonomy" id="66420"/>
    <lineage>
        <taxon>Eukaryota</taxon>
        <taxon>Metazoa</taxon>
        <taxon>Ecdysozoa</taxon>
        <taxon>Arthropoda</taxon>
        <taxon>Hexapoda</taxon>
        <taxon>Insecta</taxon>
        <taxon>Pterygota</taxon>
        <taxon>Neoptera</taxon>
        <taxon>Endopterygota</taxon>
        <taxon>Lepidoptera</taxon>
        <taxon>Glossata</taxon>
        <taxon>Ditrysia</taxon>
        <taxon>Papilionoidea</taxon>
        <taxon>Papilionidae</taxon>
        <taxon>Papilioninae</taxon>
        <taxon>Papilio</taxon>
    </lineage>
</organism>
<dbReference type="InterPro" id="IPR039797">
    <property type="entry name" value="Pecanex"/>
</dbReference>
<evidence type="ECO:0000313" key="9">
    <source>
        <dbReference type="Proteomes" id="UP000053268"/>
    </source>
</evidence>
<reference evidence="8 9" key="1">
    <citation type="journal article" date="2015" name="Nat. Commun.">
        <title>Outbred genome sequencing and CRISPR/Cas9 gene editing in butterflies.</title>
        <authorList>
            <person name="Li X."/>
            <person name="Fan D."/>
            <person name="Zhang W."/>
            <person name="Liu G."/>
            <person name="Zhang L."/>
            <person name="Zhao L."/>
            <person name="Fang X."/>
            <person name="Chen L."/>
            <person name="Dong Y."/>
            <person name="Chen Y."/>
            <person name="Ding Y."/>
            <person name="Zhao R."/>
            <person name="Feng M."/>
            <person name="Zhu Y."/>
            <person name="Feng Y."/>
            <person name="Jiang X."/>
            <person name="Zhu D."/>
            <person name="Xiang H."/>
            <person name="Feng X."/>
            <person name="Li S."/>
            <person name="Wang J."/>
            <person name="Zhang G."/>
            <person name="Kronforst M.R."/>
            <person name="Wang W."/>
        </authorList>
    </citation>
    <scope>NUCLEOTIDE SEQUENCE [LARGE SCALE GENOMIC DNA]</scope>
    <source>
        <strain evidence="8">Ya'a_city_454_Px</strain>
        <tissue evidence="8">Whole body</tissue>
    </source>
</reference>
<dbReference type="PANTHER" id="PTHR12372:SF7">
    <property type="entry name" value="PROTEIN PECANEX"/>
    <property type="match status" value="1"/>
</dbReference>
<evidence type="ECO:0000256" key="3">
    <source>
        <dbReference type="ARBA" id="ARBA00022692"/>
    </source>
</evidence>
<keyword evidence="5" id="KW-0472">Membrane</keyword>
<accession>A0A0N0PF93</accession>
<evidence type="ECO:0000256" key="1">
    <source>
        <dbReference type="ARBA" id="ARBA00004141"/>
    </source>
</evidence>
<evidence type="ECO:0000259" key="7">
    <source>
        <dbReference type="Pfam" id="PF05041"/>
    </source>
</evidence>
<evidence type="ECO:0000256" key="6">
    <source>
        <dbReference type="RuleBase" id="RU367089"/>
    </source>
</evidence>
<evidence type="ECO:0000313" key="8">
    <source>
        <dbReference type="EMBL" id="KPJ20602.1"/>
    </source>
</evidence>
<evidence type="ECO:0000256" key="2">
    <source>
        <dbReference type="ARBA" id="ARBA00010170"/>
    </source>
</evidence>